<dbReference type="SUPFAM" id="SSF53178">
    <property type="entry name" value="Peptidyl-tRNA hydrolase-like"/>
    <property type="match status" value="1"/>
</dbReference>
<dbReference type="HAMAP" id="MF_00083">
    <property type="entry name" value="Pept_tRNA_hydro_bact"/>
    <property type="match status" value="1"/>
</dbReference>
<dbReference type="Gene3D" id="3.40.50.1470">
    <property type="entry name" value="Peptidyl-tRNA hydrolase"/>
    <property type="match status" value="1"/>
</dbReference>
<evidence type="ECO:0000256" key="8">
    <source>
        <dbReference type="RuleBase" id="RU000673"/>
    </source>
</evidence>
<evidence type="ECO:0000256" key="6">
    <source>
        <dbReference type="ARBA" id="ARBA00050038"/>
    </source>
</evidence>
<keyword evidence="11" id="KW-1185">Reference proteome</keyword>
<feature type="binding site" evidence="7">
    <location>
        <position position="88"/>
    </location>
    <ligand>
        <name>tRNA</name>
        <dbReference type="ChEBI" id="CHEBI:17843"/>
    </ligand>
</feature>
<keyword evidence="2 7" id="KW-0820">tRNA-binding</keyword>
<dbReference type="InterPro" id="IPR018171">
    <property type="entry name" value="Pept_tRNA_hydro_CS"/>
</dbReference>
<evidence type="ECO:0000256" key="3">
    <source>
        <dbReference type="ARBA" id="ARBA00022801"/>
    </source>
</evidence>
<keyword evidence="4 7" id="KW-0694">RNA-binding</keyword>
<feature type="binding site" evidence="7">
    <location>
        <position position="37"/>
    </location>
    <ligand>
        <name>tRNA</name>
        <dbReference type="ChEBI" id="CHEBI:17843"/>
    </ligand>
</feature>
<evidence type="ECO:0000256" key="4">
    <source>
        <dbReference type="ARBA" id="ARBA00022884"/>
    </source>
</evidence>
<dbReference type="PANTHER" id="PTHR17224">
    <property type="entry name" value="PEPTIDYL-TRNA HYDROLASE"/>
    <property type="match status" value="1"/>
</dbReference>
<dbReference type="KEGG" id="alkq:M9189_02275"/>
<comment type="subunit">
    <text evidence="7">Monomer.</text>
</comment>
<comment type="subcellular location">
    <subcellularLocation>
        <location evidence="7">Cytoplasm</location>
    </subcellularLocation>
</comment>
<keyword evidence="3 7" id="KW-0378">Hydrolase</keyword>
<keyword evidence="7" id="KW-0963">Cytoplasm</keyword>
<evidence type="ECO:0000313" key="10">
    <source>
        <dbReference type="EMBL" id="URW80186.1"/>
    </source>
</evidence>
<comment type="similarity">
    <text evidence="5 7 9">Belongs to the PTH family.</text>
</comment>
<organism evidence="10 11">
    <name type="scientific">Xiashengella succiniciproducens</name>
    <dbReference type="NCBI Taxonomy" id="2949635"/>
    <lineage>
        <taxon>Bacteria</taxon>
        <taxon>Pseudomonadati</taxon>
        <taxon>Bacteroidota</taxon>
        <taxon>Bacteroidia</taxon>
        <taxon>Marinilabiliales</taxon>
        <taxon>Marinilabiliaceae</taxon>
        <taxon>Xiashengella</taxon>
    </lineage>
</organism>
<evidence type="ECO:0000256" key="9">
    <source>
        <dbReference type="RuleBase" id="RU004320"/>
    </source>
</evidence>
<reference evidence="10" key="2">
    <citation type="submission" date="2022-06" db="EMBL/GenBank/DDBJ databases">
        <title>Xiashengella guii gen. nov. sp. nov., a bacterium isolated form anaerobic digestion tank.</title>
        <authorList>
            <person name="Huang H."/>
        </authorList>
    </citation>
    <scope>NUCLEOTIDE SEQUENCE</scope>
    <source>
        <strain evidence="10">Ai-910</strain>
    </source>
</reference>
<dbReference type="Proteomes" id="UP001056426">
    <property type="component" value="Chromosome"/>
</dbReference>
<feature type="site" description="Stabilizes the basic form of H active site to accept a proton" evidence="7">
    <location>
        <position position="113"/>
    </location>
</feature>
<evidence type="ECO:0000313" key="11">
    <source>
        <dbReference type="Proteomes" id="UP001056426"/>
    </source>
</evidence>
<comment type="catalytic activity">
    <reaction evidence="7 8">
        <text>an N-acyl-L-alpha-aminoacyl-tRNA + H2O = an N-acyl-L-amino acid + a tRNA + H(+)</text>
        <dbReference type="Rhea" id="RHEA:54448"/>
        <dbReference type="Rhea" id="RHEA-COMP:10123"/>
        <dbReference type="Rhea" id="RHEA-COMP:13883"/>
        <dbReference type="ChEBI" id="CHEBI:15377"/>
        <dbReference type="ChEBI" id="CHEBI:15378"/>
        <dbReference type="ChEBI" id="CHEBI:59874"/>
        <dbReference type="ChEBI" id="CHEBI:78442"/>
        <dbReference type="ChEBI" id="CHEBI:138191"/>
        <dbReference type="EC" id="3.1.1.29"/>
    </reaction>
</comment>
<gene>
    <name evidence="7 10" type="primary">pth</name>
    <name evidence="10" type="ORF">M9189_02275</name>
</gene>
<dbReference type="FunFam" id="3.40.50.1470:FF:000001">
    <property type="entry name" value="Peptidyl-tRNA hydrolase"/>
    <property type="match status" value="1"/>
</dbReference>
<dbReference type="GO" id="GO:0004045">
    <property type="term" value="F:peptidyl-tRNA hydrolase activity"/>
    <property type="evidence" value="ECO:0007669"/>
    <property type="project" value="UniProtKB-UniRule"/>
</dbReference>
<evidence type="ECO:0000256" key="2">
    <source>
        <dbReference type="ARBA" id="ARBA00022555"/>
    </source>
</evidence>
<dbReference type="PANTHER" id="PTHR17224:SF1">
    <property type="entry name" value="PEPTIDYL-TRNA HYDROLASE"/>
    <property type="match status" value="1"/>
</dbReference>
<dbReference type="CDD" id="cd00462">
    <property type="entry name" value="PTH"/>
    <property type="match status" value="1"/>
</dbReference>
<feature type="binding site" evidence="7">
    <location>
        <position position="134"/>
    </location>
    <ligand>
        <name>tRNA</name>
        <dbReference type="ChEBI" id="CHEBI:17843"/>
    </ligand>
</feature>
<accession>A0A9J6ZQP1</accession>
<dbReference type="AlphaFoldDB" id="A0A9J6ZQP1"/>
<feature type="active site" description="Proton acceptor" evidence="7">
    <location>
        <position position="42"/>
    </location>
</feature>
<dbReference type="RefSeq" id="WP_250724308.1">
    <property type="nucleotide sequence ID" value="NZ_CP098400.1"/>
</dbReference>
<evidence type="ECO:0000256" key="1">
    <source>
        <dbReference type="ARBA" id="ARBA00013260"/>
    </source>
</evidence>
<dbReference type="InterPro" id="IPR036416">
    <property type="entry name" value="Pept_tRNA_hydro_sf"/>
</dbReference>
<dbReference type="GO" id="GO:0006515">
    <property type="term" value="P:protein quality control for misfolded or incompletely synthesized proteins"/>
    <property type="evidence" value="ECO:0007669"/>
    <property type="project" value="UniProtKB-UniRule"/>
</dbReference>
<feature type="binding site" evidence="7">
    <location>
        <position position="86"/>
    </location>
    <ligand>
        <name>tRNA</name>
        <dbReference type="ChEBI" id="CHEBI:17843"/>
    </ligand>
</feature>
<dbReference type="EC" id="3.1.1.29" evidence="1 7"/>
<evidence type="ECO:0000256" key="5">
    <source>
        <dbReference type="ARBA" id="ARBA00038063"/>
    </source>
</evidence>
<dbReference type="GO" id="GO:0072344">
    <property type="term" value="P:rescue of stalled ribosome"/>
    <property type="evidence" value="ECO:0007669"/>
    <property type="project" value="UniProtKB-UniRule"/>
</dbReference>
<protein>
    <recommendedName>
        <fullName evidence="6 7">Peptidyl-tRNA hydrolase</fullName>
        <shortName evidence="7">Pth</shortName>
        <ecNumber evidence="1 7">3.1.1.29</ecNumber>
    </recommendedName>
</protein>
<feature type="site" description="Discriminates between blocked and unblocked aminoacyl-tRNA" evidence="7">
    <location>
        <position position="32"/>
    </location>
</feature>
<evidence type="ECO:0000256" key="7">
    <source>
        <dbReference type="HAMAP-Rule" id="MF_00083"/>
    </source>
</evidence>
<dbReference type="EMBL" id="CP098400">
    <property type="protein sequence ID" value="URW80186.1"/>
    <property type="molecule type" value="Genomic_DNA"/>
</dbReference>
<name>A0A9J6ZQP1_9BACT</name>
<dbReference type="GO" id="GO:0005737">
    <property type="term" value="C:cytoplasm"/>
    <property type="evidence" value="ECO:0007669"/>
    <property type="project" value="UniProtKB-SubCell"/>
</dbReference>
<reference evidence="10" key="1">
    <citation type="submission" date="2022-05" db="EMBL/GenBank/DDBJ databases">
        <authorList>
            <person name="Sun X."/>
        </authorList>
    </citation>
    <scope>NUCLEOTIDE SEQUENCE</scope>
    <source>
        <strain evidence="10">Ai-910</strain>
    </source>
</reference>
<proteinExistence type="inferred from homology"/>
<dbReference type="PROSITE" id="PS01195">
    <property type="entry name" value="PEPT_TRNA_HYDROL_1"/>
    <property type="match status" value="1"/>
</dbReference>
<comment type="function">
    <text evidence="7">Hydrolyzes ribosome-free peptidyl-tRNAs (with 1 or more amino acids incorporated), which drop off the ribosome during protein synthesis, or as a result of ribosome stalling.</text>
</comment>
<sequence length="209" mass="23518">MLKRVLSWFKGSSGTNEAIDPGMKYLIAGLGNIGSEYAHTRHNVGFDILDHLAGEEKLEFKDGRYGFTAEYRYKGRIFILLKPTTYVNLSGRAVRYWLQKENIPVENLLVVVDDLALDFGKLRLKSKGSDAGHNGLKNINESLGHNQYARLRFGIGNNFGKGHQVDYVLGKWNSEEAAALPERFGQAVEIIRSFATLGIERTMSMYNNK</sequence>
<dbReference type="InterPro" id="IPR001328">
    <property type="entry name" value="Pept_tRNA_hydro"/>
</dbReference>
<dbReference type="Pfam" id="PF01195">
    <property type="entry name" value="Pept_tRNA_hydro"/>
    <property type="match status" value="1"/>
</dbReference>
<dbReference type="NCBIfam" id="TIGR00447">
    <property type="entry name" value="pth"/>
    <property type="match status" value="1"/>
</dbReference>
<dbReference type="GO" id="GO:0000049">
    <property type="term" value="F:tRNA binding"/>
    <property type="evidence" value="ECO:0007669"/>
    <property type="project" value="UniProtKB-UniRule"/>
</dbReference>
<comment type="function">
    <text evidence="7">Catalyzes the release of premature peptidyl moieties from peptidyl-tRNA molecules trapped in stalled 50S ribosomal subunits, and thus maintains levels of free tRNAs and 50S ribosomes.</text>
</comment>
<dbReference type="PROSITE" id="PS01196">
    <property type="entry name" value="PEPT_TRNA_HYDROL_2"/>
    <property type="match status" value="1"/>
</dbReference>